<name>A0A1W1EBX1_9ZZZZ</name>
<evidence type="ECO:0000313" key="2">
    <source>
        <dbReference type="EMBL" id="SFZ97523.1"/>
    </source>
</evidence>
<evidence type="ECO:0000256" key="1">
    <source>
        <dbReference type="SAM" id="MobiDB-lite"/>
    </source>
</evidence>
<feature type="compositionally biased region" description="Low complexity" evidence="1">
    <location>
        <begin position="126"/>
        <end position="137"/>
    </location>
</feature>
<dbReference type="AlphaFoldDB" id="A0A1W1EBX1"/>
<protein>
    <submittedName>
        <fullName evidence="2">Uncharacterized protein</fullName>
    </submittedName>
</protein>
<proteinExistence type="predicted"/>
<feature type="region of interest" description="Disordered" evidence="1">
    <location>
        <begin position="109"/>
        <end position="137"/>
    </location>
</feature>
<sequence>MKPFLMIMLFFGSSVIYATQFTATKTPPKNINLPIKPERPIVRPPHTKPIIVAPNVVYEKNYYNTNVENSCEQYLKQIEKMNEQIISLKLEIDRLKKLEYKHLQDTLKEQHEKEVSEFENRKNSVKSKNSIKIYSKP</sequence>
<feature type="compositionally biased region" description="Basic and acidic residues" evidence="1">
    <location>
        <begin position="109"/>
        <end position="122"/>
    </location>
</feature>
<organism evidence="2">
    <name type="scientific">hydrothermal vent metagenome</name>
    <dbReference type="NCBI Taxonomy" id="652676"/>
    <lineage>
        <taxon>unclassified sequences</taxon>
        <taxon>metagenomes</taxon>
        <taxon>ecological metagenomes</taxon>
    </lineage>
</organism>
<accession>A0A1W1EBX1</accession>
<reference evidence="2" key="1">
    <citation type="submission" date="2016-10" db="EMBL/GenBank/DDBJ databases">
        <authorList>
            <person name="de Groot N.N."/>
        </authorList>
    </citation>
    <scope>NUCLEOTIDE SEQUENCE</scope>
</reference>
<dbReference type="EMBL" id="FPKX01000006">
    <property type="protein sequence ID" value="SFZ97523.1"/>
    <property type="molecule type" value="Genomic_DNA"/>
</dbReference>
<gene>
    <name evidence="2" type="ORF">MNB_SV-5-1379</name>
</gene>